<sequence length="179" mass="20312">MTKNWTAIKGALSGFSKVQLLGLVQDLYRADPKNQDFLHARFLASDGGTDLSPYKKRIKAAINPSRWDAPIKYRDARRAISDYNKARGQLGETLELMFYYVKCGNDVTLEFGDMDETFYNSMGSMFGSIVKKLSMQADSELTATWLDRLEKEYQRVADTGWGYGDELGGYLEDLRSSQK</sequence>
<reference evidence="1 2" key="1">
    <citation type="submission" date="2015-02" db="EMBL/GenBank/DDBJ databases">
        <title>Genome sequene of Rhodovulum sulfidophilum DSM 2351.</title>
        <authorList>
            <person name="Nagao N."/>
        </authorList>
    </citation>
    <scope>NUCLEOTIDE SEQUENCE [LARGE SCALE GENOMIC DNA]</scope>
    <source>
        <strain evidence="1 2">DSM 2351</strain>
    </source>
</reference>
<dbReference type="AlphaFoldDB" id="A0A0D6AYV3"/>
<organism evidence="1 2">
    <name type="scientific">Rhodovulum sulfidophilum</name>
    <name type="common">Rhodobacter sulfidophilus</name>
    <dbReference type="NCBI Taxonomy" id="35806"/>
    <lineage>
        <taxon>Bacteria</taxon>
        <taxon>Pseudomonadati</taxon>
        <taxon>Pseudomonadota</taxon>
        <taxon>Alphaproteobacteria</taxon>
        <taxon>Rhodobacterales</taxon>
        <taxon>Paracoccaceae</taxon>
        <taxon>Rhodovulum</taxon>
    </lineage>
</organism>
<dbReference type="Proteomes" id="UP000064912">
    <property type="component" value="Chromosome"/>
</dbReference>
<dbReference type="PATRIC" id="fig|35806.4.peg.946"/>
<proteinExistence type="predicted"/>
<evidence type="ECO:0000313" key="2">
    <source>
        <dbReference type="Proteomes" id="UP000064912"/>
    </source>
</evidence>
<dbReference type="EMBL" id="AP014800">
    <property type="protein sequence ID" value="BAQ68093.1"/>
    <property type="molecule type" value="Genomic_DNA"/>
</dbReference>
<gene>
    <name evidence="1" type="ORF">NHU_00926</name>
</gene>
<evidence type="ECO:0000313" key="1">
    <source>
        <dbReference type="EMBL" id="BAQ68093.1"/>
    </source>
</evidence>
<protein>
    <submittedName>
        <fullName evidence="1">Uncharacterized protein</fullName>
    </submittedName>
</protein>
<accession>A0A0D6AYV3</accession>
<name>A0A0D6AYV3_RHOSU</name>
<dbReference type="KEGG" id="rsu:NHU_00926"/>